<sequence length="102" mass="11276">MSPPAETPPICPLCGRPIPADVDQSLHHLIPKLKGGKGGPTVLLHHICHKEIHATLSEAELARSYNTVAALRTHPRLAKFIAWIQKRPPAFRSRVTGGRRKR</sequence>
<evidence type="ECO:0000313" key="1">
    <source>
        <dbReference type="EMBL" id="CRL12527.1"/>
    </source>
</evidence>
<name>A0A0H5DHA6_9RHOB</name>
<evidence type="ECO:0008006" key="3">
    <source>
        <dbReference type="Google" id="ProtNLM"/>
    </source>
</evidence>
<organism evidence="1 2">
    <name type="scientific">Phaeobacter italicus</name>
    <dbReference type="NCBI Taxonomy" id="481446"/>
    <lineage>
        <taxon>Bacteria</taxon>
        <taxon>Pseudomonadati</taxon>
        <taxon>Pseudomonadota</taxon>
        <taxon>Alphaproteobacteria</taxon>
        <taxon>Rhodobacterales</taxon>
        <taxon>Roseobacteraceae</taxon>
        <taxon>Phaeobacter</taxon>
    </lineage>
</organism>
<evidence type="ECO:0000313" key="2">
    <source>
        <dbReference type="Proteomes" id="UP000043764"/>
    </source>
</evidence>
<dbReference type="EMBL" id="CVRL01000041">
    <property type="protein sequence ID" value="CRL12527.1"/>
    <property type="molecule type" value="Genomic_DNA"/>
</dbReference>
<dbReference type="STRING" id="481446.NIT7645_03335"/>
<dbReference type="PANTHER" id="PTHR37827:SF1">
    <property type="entry name" value="HNH DOMAIN-CONTAINING PROTEIN"/>
    <property type="match status" value="1"/>
</dbReference>
<accession>A0A0H5DHA6</accession>
<dbReference type="AlphaFoldDB" id="A0A0H5DHA6"/>
<protein>
    <recommendedName>
        <fullName evidence="3">HNH endonuclease</fullName>
    </recommendedName>
</protein>
<gene>
    <name evidence="1" type="ORF">NIT7321_03405</name>
</gene>
<dbReference type="GeneID" id="78398915"/>
<dbReference type="OrthoDB" id="7667044at2"/>
<dbReference type="Proteomes" id="UP000043764">
    <property type="component" value="Unassembled WGS sequence"/>
</dbReference>
<proteinExistence type="predicted"/>
<dbReference type="RefSeq" id="WP_046211751.1">
    <property type="nucleotide sequence ID" value="NZ_BSKQ01000001.1"/>
</dbReference>
<reference evidence="1 2" key="1">
    <citation type="submission" date="2015-05" db="EMBL/GenBank/DDBJ databases">
        <authorList>
            <person name="Rodrigo-Torres Lidia"/>
            <person name="Arahal R.David."/>
        </authorList>
    </citation>
    <scope>NUCLEOTIDE SEQUENCE [LARGE SCALE GENOMIC DNA]</scope>
    <source>
        <strain evidence="1 2">CECT 7321</strain>
    </source>
</reference>
<dbReference type="PANTHER" id="PTHR37827">
    <property type="entry name" value="TUDOR DOMAIN-CONTAINING PROTEIN"/>
    <property type="match status" value="1"/>
</dbReference>
<keyword evidence="2" id="KW-1185">Reference proteome</keyword>